<reference evidence="2 3" key="1">
    <citation type="submission" date="2018-08" db="EMBL/GenBank/DDBJ databases">
        <title>Genomic Encyclopedia of Archaeal and Bacterial Type Strains, Phase II (KMG-II): from individual species to whole genera.</title>
        <authorList>
            <person name="Goeker M."/>
        </authorList>
    </citation>
    <scope>NUCLEOTIDE SEQUENCE [LARGE SCALE GENOMIC DNA]</scope>
    <source>
        <strain evidence="2 3">DSM 45791</strain>
    </source>
</reference>
<dbReference type="AlphaFoldDB" id="A0A3E0I966"/>
<sequence>MTDEDRHKAANDDESRQQPATTINTVNANVVTTVMQAGVITGGVHNDQLAALDRALATVGICRSTWTIGAANGKVIEAAKATLAKASRGLPLNWCVQTHPHRATTSRVKPSADLAT</sequence>
<evidence type="ECO:0000313" key="2">
    <source>
        <dbReference type="EMBL" id="REH55197.1"/>
    </source>
</evidence>
<name>A0A3E0I966_9PSEU</name>
<feature type="compositionally biased region" description="Basic and acidic residues" evidence="1">
    <location>
        <begin position="1"/>
        <end position="16"/>
    </location>
</feature>
<dbReference type="EMBL" id="QUNO01000001">
    <property type="protein sequence ID" value="REH55197.1"/>
    <property type="molecule type" value="Genomic_DNA"/>
</dbReference>
<proteinExistence type="predicted"/>
<evidence type="ECO:0000313" key="3">
    <source>
        <dbReference type="Proteomes" id="UP000256269"/>
    </source>
</evidence>
<protein>
    <submittedName>
        <fullName evidence="2">Uncharacterized protein</fullName>
    </submittedName>
</protein>
<organism evidence="2 3">
    <name type="scientific">Kutzneria buriramensis</name>
    <dbReference type="NCBI Taxonomy" id="1045776"/>
    <lineage>
        <taxon>Bacteria</taxon>
        <taxon>Bacillati</taxon>
        <taxon>Actinomycetota</taxon>
        <taxon>Actinomycetes</taxon>
        <taxon>Pseudonocardiales</taxon>
        <taxon>Pseudonocardiaceae</taxon>
        <taxon>Kutzneria</taxon>
    </lineage>
</organism>
<dbReference type="Proteomes" id="UP000256269">
    <property type="component" value="Unassembled WGS sequence"/>
</dbReference>
<dbReference type="RefSeq" id="WP_116172170.1">
    <property type="nucleotide sequence ID" value="NZ_CP144375.1"/>
</dbReference>
<gene>
    <name evidence="2" type="ORF">BCF44_101214</name>
</gene>
<feature type="region of interest" description="Disordered" evidence="1">
    <location>
        <begin position="1"/>
        <end position="24"/>
    </location>
</feature>
<accession>A0A3E0I966</accession>
<comment type="caution">
    <text evidence="2">The sequence shown here is derived from an EMBL/GenBank/DDBJ whole genome shotgun (WGS) entry which is preliminary data.</text>
</comment>
<keyword evidence="3" id="KW-1185">Reference proteome</keyword>
<evidence type="ECO:0000256" key="1">
    <source>
        <dbReference type="SAM" id="MobiDB-lite"/>
    </source>
</evidence>